<dbReference type="Gramene" id="ONK77038">
    <property type="protein sequence ID" value="ONK77038"/>
    <property type="gene ID" value="A4U43_C02F2460"/>
</dbReference>
<evidence type="ECO:0000313" key="2">
    <source>
        <dbReference type="Proteomes" id="UP000243459"/>
    </source>
</evidence>
<proteinExistence type="predicted"/>
<dbReference type="OMA" id="HIGNSHN"/>
<keyword evidence="2" id="KW-1185">Reference proteome</keyword>
<dbReference type="EMBL" id="CM007382">
    <property type="protein sequence ID" value="ONK77038.1"/>
    <property type="molecule type" value="Genomic_DNA"/>
</dbReference>
<organism evidence="1 2">
    <name type="scientific">Asparagus officinalis</name>
    <name type="common">Garden asparagus</name>
    <dbReference type="NCBI Taxonomy" id="4686"/>
    <lineage>
        <taxon>Eukaryota</taxon>
        <taxon>Viridiplantae</taxon>
        <taxon>Streptophyta</taxon>
        <taxon>Embryophyta</taxon>
        <taxon>Tracheophyta</taxon>
        <taxon>Spermatophyta</taxon>
        <taxon>Magnoliopsida</taxon>
        <taxon>Liliopsida</taxon>
        <taxon>Asparagales</taxon>
        <taxon>Asparagaceae</taxon>
        <taxon>Asparagoideae</taxon>
        <taxon>Asparagus</taxon>
    </lineage>
</organism>
<dbReference type="Proteomes" id="UP000243459">
    <property type="component" value="Chromosome 2"/>
</dbReference>
<evidence type="ECO:0000313" key="1">
    <source>
        <dbReference type="EMBL" id="ONK77038.1"/>
    </source>
</evidence>
<gene>
    <name evidence="1" type="ORF">A4U43_C02F2460</name>
</gene>
<accession>A0A5P1FF97</accession>
<reference evidence="2" key="1">
    <citation type="journal article" date="2017" name="Nat. Commun.">
        <title>The asparagus genome sheds light on the origin and evolution of a young Y chromosome.</title>
        <authorList>
            <person name="Harkess A."/>
            <person name="Zhou J."/>
            <person name="Xu C."/>
            <person name="Bowers J.E."/>
            <person name="Van der Hulst R."/>
            <person name="Ayyampalayam S."/>
            <person name="Mercati F."/>
            <person name="Riccardi P."/>
            <person name="McKain M.R."/>
            <person name="Kakrana A."/>
            <person name="Tang H."/>
            <person name="Ray J."/>
            <person name="Groenendijk J."/>
            <person name="Arikit S."/>
            <person name="Mathioni S.M."/>
            <person name="Nakano M."/>
            <person name="Shan H."/>
            <person name="Telgmann-Rauber A."/>
            <person name="Kanno A."/>
            <person name="Yue Z."/>
            <person name="Chen H."/>
            <person name="Li W."/>
            <person name="Chen Y."/>
            <person name="Xu X."/>
            <person name="Zhang Y."/>
            <person name="Luo S."/>
            <person name="Chen H."/>
            <person name="Gao J."/>
            <person name="Mao Z."/>
            <person name="Pires J.C."/>
            <person name="Luo M."/>
            <person name="Kudrna D."/>
            <person name="Wing R.A."/>
            <person name="Meyers B.C."/>
            <person name="Yi K."/>
            <person name="Kong H."/>
            <person name="Lavrijsen P."/>
            <person name="Sunseri F."/>
            <person name="Falavigna A."/>
            <person name="Ye Y."/>
            <person name="Leebens-Mack J.H."/>
            <person name="Chen G."/>
        </authorList>
    </citation>
    <scope>NUCLEOTIDE SEQUENCE [LARGE SCALE GENOMIC DNA]</scope>
    <source>
        <strain evidence="2">cv. DH0086</strain>
    </source>
</reference>
<sequence>MTFYDLLKTLIDPPNGNVYAALAVVGLVDESRFSQTDELKCLPYFTSKNSWGLFRRRTKLLCRKCGNYIGSCYEESSSPIVSDNSDSSSGNGVGGSKKYNIRISALQPFSDVSGAPLFTS</sequence>
<dbReference type="Pfam" id="PF24046">
    <property type="entry name" value="At4g08330"/>
    <property type="match status" value="1"/>
</dbReference>
<dbReference type="InterPro" id="IPR045282">
    <property type="entry name" value="At4g08330-like"/>
</dbReference>
<dbReference type="PANTHER" id="PTHR33674">
    <property type="entry name" value="METHIONINE-S-OXIDE REDUCTASE"/>
    <property type="match status" value="1"/>
</dbReference>
<protein>
    <submittedName>
        <fullName evidence="1">Uncharacterized protein</fullName>
    </submittedName>
</protein>
<dbReference type="AlphaFoldDB" id="A0A5P1FF97"/>
<name>A0A5P1FF97_ASPOF</name>
<dbReference type="PANTHER" id="PTHR33674:SF8">
    <property type="entry name" value="OS01G0833400 PROTEIN"/>
    <property type="match status" value="1"/>
</dbReference>